<name>A0ABM3LG71_BICAN</name>
<proteinExistence type="predicted"/>
<dbReference type="SUPFAM" id="SSF48726">
    <property type="entry name" value="Immunoglobulin"/>
    <property type="match status" value="2"/>
</dbReference>
<dbReference type="GeneID" id="128198171"/>
<dbReference type="InterPro" id="IPR036179">
    <property type="entry name" value="Ig-like_dom_sf"/>
</dbReference>
<reference evidence="5" key="2">
    <citation type="submission" date="2025-08" db="UniProtKB">
        <authorList>
            <consortium name="RefSeq"/>
        </authorList>
    </citation>
    <scope>IDENTIFICATION</scope>
</reference>
<accession>A0ABM3LG71</accession>
<evidence type="ECO:0000313" key="4">
    <source>
        <dbReference type="Proteomes" id="UP001652582"/>
    </source>
</evidence>
<feature type="domain" description="Ig-like" evidence="3">
    <location>
        <begin position="322"/>
        <end position="403"/>
    </location>
</feature>
<evidence type="ECO:0000256" key="1">
    <source>
        <dbReference type="ARBA" id="ARBA00023319"/>
    </source>
</evidence>
<keyword evidence="4" id="KW-1185">Reference proteome</keyword>
<organism evidence="4 5">
    <name type="scientific">Bicyclus anynana</name>
    <name type="common">Squinting bush brown butterfly</name>
    <dbReference type="NCBI Taxonomy" id="110368"/>
    <lineage>
        <taxon>Eukaryota</taxon>
        <taxon>Metazoa</taxon>
        <taxon>Ecdysozoa</taxon>
        <taxon>Arthropoda</taxon>
        <taxon>Hexapoda</taxon>
        <taxon>Insecta</taxon>
        <taxon>Pterygota</taxon>
        <taxon>Neoptera</taxon>
        <taxon>Endopterygota</taxon>
        <taxon>Lepidoptera</taxon>
        <taxon>Glossata</taxon>
        <taxon>Ditrysia</taxon>
        <taxon>Papilionoidea</taxon>
        <taxon>Nymphalidae</taxon>
        <taxon>Satyrinae</taxon>
        <taxon>Satyrini</taxon>
        <taxon>Mycalesina</taxon>
        <taxon>Bicyclus</taxon>
    </lineage>
</organism>
<evidence type="ECO:0000313" key="5">
    <source>
        <dbReference type="RefSeq" id="XP_052738054.1"/>
    </source>
</evidence>
<protein>
    <submittedName>
        <fullName evidence="5">Cell adhesion molecule Dscam2-like</fullName>
    </submittedName>
</protein>
<dbReference type="Proteomes" id="UP001652582">
    <property type="component" value="Chromosome 1"/>
</dbReference>
<keyword evidence="2" id="KW-0732">Signal</keyword>
<feature type="domain" description="Ig-like" evidence="3">
    <location>
        <begin position="24"/>
        <end position="113"/>
    </location>
</feature>
<dbReference type="RefSeq" id="XP_052738054.1">
    <property type="nucleotide sequence ID" value="XM_052882094.1"/>
</dbReference>
<dbReference type="PROSITE" id="PS50835">
    <property type="entry name" value="IG_LIKE"/>
    <property type="match status" value="2"/>
</dbReference>
<keyword evidence="1" id="KW-0393">Immunoglobulin domain</keyword>
<dbReference type="PANTHER" id="PTHR10075">
    <property type="entry name" value="BASIGIN RELATED"/>
    <property type="match status" value="1"/>
</dbReference>
<sequence length="447" mass="48726">MCSWWVYAITILFAMGGAAQEHGPMFLLEPPARLQFSNSTGARVSCAAHGSPPPQLAWQLPDGTQLDDVPGLRQVLDNGTLSFLPFGALQYRQDVHSTVYRCRAHNSHGAVVSRDMRTQAVSDNGTLSFLPFGALQYRQDVHSTVYRCRAHNSHGAVVSRDMRTQAVSDNGTLSFLPFGALQYRQDVHSTVYRCRAHNSHGAVVSRDMRTQAVSDNGTLSFLPFGALQYRQDVHSTVYRCRAHNSHGAVVSRDMRTQAVSDNGTLSFLPFGALQYRQDVHSTVYRCRAHNSHGAVVSRDMRTQAVVWQEWDVHVSATPAAAGGPALLACVAPAAVREHASVAAWYRDDAVLSAGDHFSGPTLLVDEGWKLIVRSVRMEDSHAQYSCSVLDSLTGERRRSSPISIDVTPSSSSAPRALWGALWEASARRGGDAVLPCLAHADPPPAVT</sequence>
<evidence type="ECO:0000256" key="2">
    <source>
        <dbReference type="SAM" id="SignalP"/>
    </source>
</evidence>
<dbReference type="PANTHER" id="PTHR10075:SF103">
    <property type="entry name" value="ROUNDABOUT HOMOLOG 4"/>
    <property type="match status" value="1"/>
</dbReference>
<gene>
    <name evidence="5" type="primary">LOC128198171</name>
</gene>
<dbReference type="Gene3D" id="2.60.40.10">
    <property type="entry name" value="Immunoglobulins"/>
    <property type="match status" value="6"/>
</dbReference>
<feature type="chain" id="PRO_5045232365" evidence="2">
    <location>
        <begin position="20"/>
        <end position="447"/>
    </location>
</feature>
<feature type="signal peptide" evidence="2">
    <location>
        <begin position="1"/>
        <end position="19"/>
    </location>
</feature>
<evidence type="ECO:0000259" key="3">
    <source>
        <dbReference type="PROSITE" id="PS50835"/>
    </source>
</evidence>
<dbReference type="InterPro" id="IPR013783">
    <property type="entry name" value="Ig-like_fold"/>
</dbReference>
<reference evidence="4" key="1">
    <citation type="submission" date="2025-05" db="UniProtKB">
        <authorList>
            <consortium name="RefSeq"/>
        </authorList>
    </citation>
    <scope>NUCLEOTIDE SEQUENCE [LARGE SCALE GENOMIC DNA]</scope>
</reference>
<dbReference type="InterPro" id="IPR007110">
    <property type="entry name" value="Ig-like_dom"/>
</dbReference>